<reference evidence="3" key="1">
    <citation type="journal article" date="2021" name="Syst. Appl. Microbiol.">
        <title>Roseomonas hellenica sp. nov., isolated from roots of wild-growing Alkanna tinctoria.</title>
        <authorList>
            <person name="Rat A."/>
            <person name="Naranjo H.D."/>
            <person name="Lebbe L."/>
            <person name="Cnockaert M."/>
            <person name="Krigas N."/>
            <person name="Grigoriadou K."/>
            <person name="Maloupa E."/>
            <person name="Willems A."/>
        </authorList>
    </citation>
    <scope>NUCLEOTIDE SEQUENCE [LARGE SCALE GENOMIC DNA]</scope>
    <source>
        <strain evidence="3">LMG 31159</strain>
    </source>
</reference>
<feature type="region of interest" description="Disordered" evidence="1">
    <location>
        <begin position="200"/>
        <end position="230"/>
    </location>
</feature>
<feature type="compositionally biased region" description="Pro residues" evidence="1">
    <location>
        <begin position="213"/>
        <end position="228"/>
    </location>
</feature>
<accession>A0ABS5EQS2</accession>
<feature type="compositionally biased region" description="Basic and acidic residues" evidence="1">
    <location>
        <begin position="371"/>
        <end position="392"/>
    </location>
</feature>
<gene>
    <name evidence="2" type="ORF">GXW78_27265</name>
</gene>
<evidence type="ECO:0000313" key="2">
    <source>
        <dbReference type="EMBL" id="MBR0653380.1"/>
    </source>
</evidence>
<name>A0ABS5EQS2_9PROT</name>
<dbReference type="EMBL" id="JAAEDI010000049">
    <property type="protein sequence ID" value="MBR0653380.1"/>
    <property type="molecule type" value="Genomic_DNA"/>
</dbReference>
<protein>
    <submittedName>
        <fullName evidence="2">Uncharacterized protein</fullName>
    </submittedName>
</protein>
<sequence length="426" mass="44602">MNAVTITAAGLRAALAGLRDRAADPDREQPADYLTGGIDLLVALLPEEDAPALPPSILDGTRAIIAPDADHTTTIVSLGERTVVTSGPRTTPASSIAEQVAAAFATKAAEDDADPDPPVPVLGRWALPDGGYACATLDDLLPDGPDFTPRQVVNLEDGKLLWVVRHGEANVADHEWVSCGTEADAAAYCTIFRPSADTTAEPTASLASAPAEEAPPTPESATPSPPPAAATAEGATLIEAGPDNAPGDAPAAELLPKSLADAAARSAPAASSSATDERLSLLRTLWVDPSCSVSEIFRRWNALPGKPLVTSNALYGHAKKLGLSTQRPVTMPTRSTDAPAVAPPQAEPRMKQAWRKPETPLPAPNAAEASRSFDPKSLDPEDNGLKESREVTTARGLLGEGYDESYVARLSRLARWLDRRDDTHGR</sequence>
<feature type="compositionally biased region" description="Low complexity" evidence="1">
    <location>
        <begin position="200"/>
        <end position="212"/>
    </location>
</feature>
<evidence type="ECO:0000313" key="3">
    <source>
        <dbReference type="Proteomes" id="UP000698752"/>
    </source>
</evidence>
<comment type="caution">
    <text evidence="2">The sequence shown here is derived from an EMBL/GenBank/DDBJ whole genome shotgun (WGS) entry which is preliminary data.</text>
</comment>
<keyword evidence="3" id="KW-1185">Reference proteome</keyword>
<organism evidence="2 3">
    <name type="scientific">Neoroseomonas terrae</name>
    <dbReference type="NCBI Taxonomy" id="424799"/>
    <lineage>
        <taxon>Bacteria</taxon>
        <taxon>Pseudomonadati</taxon>
        <taxon>Pseudomonadota</taxon>
        <taxon>Alphaproteobacteria</taxon>
        <taxon>Acetobacterales</taxon>
        <taxon>Acetobacteraceae</taxon>
        <taxon>Neoroseomonas</taxon>
    </lineage>
</organism>
<proteinExistence type="predicted"/>
<feature type="region of interest" description="Disordered" evidence="1">
    <location>
        <begin position="328"/>
        <end position="398"/>
    </location>
</feature>
<dbReference type="Proteomes" id="UP000698752">
    <property type="component" value="Unassembled WGS sequence"/>
</dbReference>
<dbReference type="RefSeq" id="WP_211872086.1">
    <property type="nucleotide sequence ID" value="NZ_JAAEDI010000049.1"/>
</dbReference>
<evidence type="ECO:0000256" key="1">
    <source>
        <dbReference type="SAM" id="MobiDB-lite"/>
    </source>
</evidence>